<evidence type="ECO:0000259" key="1">
    <source>
        <dbReference type="Pfam" id="PF23947"/>
    </source>
</evidence>
<dbReference type="GO" id="GO:0003677">
    <property type="term" value="F:DNA binding"/>
    <property type="evidence" value="ECO:0007669"/>
    <property type="project" value="InterPro"/>
</dbReference>
<dbReference type="SUPFAM" id="SSF56726">
    <property type="entry name" value="DNA topoisomerase IV, alpha subunit"/>
    <property type="match status" value="1"/>
</dbReference>
<protein>
    <recommendedName>
        <fullName evidence="1">DUF7281 domain-containing protein</fullName>
    </recommendedName>
</protein>
<gene>
    <name evidence="2" type="ORF">FCL42_02360</name>
</gene>
<keyword evidence="3" id="KW-1185">Reference proteome</keyword>
<proteinExistence type="predicted"/>
<evidence type="ECO:0000313" key="2">
    <source>
        <dbReference type="EMBL" id="TKB58612.1"/>
    </source>
</evidence>
<dbReference type="RefSeq" id="WP_136861760.1">
    <property type="nucleotide sequence ID" value="NZ_SWCJ01000001.1"/>
</dbReference>
<organism evidence="2 3">
    <name type="scientific">Ferrimonas aestuarii</name>
    <dbReference type="NCBI Taxonomy" id="2569539"/>
    <lineage>
        <taxon>Bacteria</taxon>
        <taxon>Pseudomonadati</taxon>
        <taxon>Pseudomonadota</taxon>
        <taxon>Gammaproteobacteria</taxon>
        <taxon>Alteromonadales</taxon>
        <taxon>Ferrimonadaceae</taxon>
        <taxon>Ferrimonas</taxon>
    </lineage>
</organism>
<dbReference type="GO" id="GO:0005694">
    <property type="term" value="C:chromosome"/>
    <property type="evidence" value="ECO:0007669"/>
    <property type="project" value="InterPro"/>
</dbReference>
<dbReference type="EMBL" id="SWCJ01000001">
    <property type="protein sequence ID" value="TKB58612.1"/>
    <property type="molecule type" value="Genomic_DNA"/>
</dbReference>
<dbReference type="Proteomes" id="UP000305675">
    <property type="component" value="Unassembled WGS sequence"/>
</dbReference>
<feature type="domain" description="DUF7281" evidence="1">
    <location>
        <begin position="35"/>
        <end position="216"/>
    </location>
</feature>
<dbReference type="OrthoDB" id="8564671at2"/>
<dbReference type="InterPro" id="IPR036078">
    <property type="entry name" value="Spo11/TopoVI_A_sf"/>
</dbReference>
<dbReference type="InterPro" id="IPR055705">
    <property type="entry name" value="DUF7281"/>
</dbReference>
<dbReference type="Pfam" id="PF23947">
    <property type="entry name" value="DUF7281"/>
    <property type="match status" value="1"/>
</dbReference>
<comment type="caution">
    <text evidence="2">The sequence shown here is derived from an EMBL/GenBank/DDBJ whole genome shotgun (WGS) entry which is preliminary data.</text>
</comment>
<name>A0A4U1BTT7_9GAMM</name>
<evidence type="ECO:0000313" key="3">
    <source>
        <dbReference type="Proteomes" id="UP000305675"/>
    </source>
</evidence>
<dbReference type="AlphaFoldDB" id="A0A4U1BTT7"/>
<sequence>MSIQPETRIDWANTHNNEKEGDQAVRKYWLQCRAIGELKLNGEQLPKLPKGSAGLLLDWREIHSIEHPVVVMVENLSVMAALEQIHWPQSLQHALFVFRGDARDVQTSSAYHFCRQLKCPVVAFADFDPKGVEIALTCGAAMALLPKRELWDQICHPDWQSLIGPEVRWQDQEQSRQALADRAHKPEWVDEALRVMGKHGRTRTQEHLIAHQVPLELLPL</sequence>
<accession>A0A4U1BTT7</accession>
<reference evidence="2 3" key="1">
    <citation type="submission" date="2019-04" db="EMBL/GenBank/DDBJ databases">
        <authorList>
            <person name="Hwang J.C."/>
        </authorList>
    </citation>
    <scope>NUCLEOTIDE SEQUENCE [LARGE SCALE GENOMIC DNA]</scope>
    <source>
        <strain evidence="2 3">IMCC35002</strain>
    </source>
</reference>